<name>A0A9Q5I4F7_SANBA</name>
<gene>
    <name evidence="2" type="ORF">A7U60_g1507</name>
</gene>
<dbReference type="AlphaFoldDB" id="A0A9Q5I4F7"/>
<evidence type="ECO:0000313" key="2">
    <source>
        <dbReference type="EMBL" id="OCB91220.1"/>
    </source>
</evidence>
<dbReference type="CDD" id="cd02933">
    <property type="entry name" value="OYE_like_FMN"/>
    <property type="match status" value="1"/>
</dbReference>
<dbReference type="FunFam" id="3.20.20.70:FF:000138">
    <property type="entry name" value="NADPH dehydrogenase 1"/>
    <property type="match status" value="1"/>
</dbReference>
<dbReference type="SUPFAM" id="SSF51395">
    <property type="entry name" value="FMN-linked oxidoreductases"/>
    <property type="match status" value="1"/>
</dbReference>
<dbReference type="Proteomes" id="UP000757232">
    <property type="component" value="Unassembled WGS sequence"/>
</dbReference>
<evidence type="ECO:0000313" key="3">
    <source>
        <dbReference type="Proteomes" id="UP000757232"/>
    </source>
</evidence>
<sequence length="399" mass="43973">MPRHSPKMSQLEAKLFQPIQVGNLQLSHRVVLPPLTRFRPGDDHVPNDMMVTYYRQRASVPGTLLIAESTFIAPKAGGMDNFPGIWSDEQVEAWKKVVDAVHAQGSYIFLQLLALGRAAVPVVLTRPDSPSNPGGPYPLVGPSAIPIPTADQSIIPRPLTHEEILEYIDLYGQAAHNAVHGAGFDGVEVHGAHGCLVDQFIQDVSNKRTDQWGGSIENRIRFPLEVIKKVVSIVGQERTGLRLSPFNPFQGMRMDHPYPTFAALASFLREAHPRLAYLHVIEPRNAAGVDRDPLPGESTEFLRLIWQGPSSDENGSAYISAGGYSPEEAIETAEKKGILIAFGRHFIANPDLPARIKKGIPLTPYNRSTFYAPGNADGYADYAFADKEAEENYKSFDKF</sequence>
<dbReference type="Pfam" id="PF00724">
    <property type="entry name" value="Oxidored_FMN"/>
    <property type="match status" value="1"/>
</dbReference>
<dbReference type="PANTHER" id="PTHR22893:SF91">
    <property type="entry name" value="NADPH DEHYDROGENASE 2-RELATED"/>
    <property type="match status" value="1"/>
</dbReference>
<feature type="domain" description="NADH:flavin oxidoreductase/NADH oxidase N-terminal" evidence="1">
    <location>
        <begin position="14"/>
        <end position="362"/>
    </location>
</feature>
<dbReference type="InterPro" id="IPR001155">
    <property type="entry name" value="OxRdtase_FMN_N"/>
</dbReference>
<dbReference type="InterPro" id="IPR013785">
    <property type="entry name" value="Aldolase_TIM"/>
</dbReference>
<proteinExistence type="predicted"/>
<accession>A0A9Q5I4F7</accession>
<dbReference type="GO" id="GO:0010181">
    <property type="term" value="F:FMN binding"/>
    <property type="evidence" value="ECO:0007669"/>
    <property type="project" value="InterPro"/>
</dbReference>
<dbReference type="GO" id="GO:0003959">
    <property type="term" value="F:NADPH dehydrogenase activity"/>
    <property type="evidence" value="ECO:0007669"/>
    <property type="project" value="TreeGrafter"/>
</dbReference>
<reference evidence="2" key="1">
    <citation type="submission" date="2016-06" db="EMBL/GenBank/DDBJ databases">
        <title>Draft Genome sequence of the fungus Inonotus baumii.</title>
        <authorList>
            <person name="Zhu H."/>
            <person name="Lin W."/>
        </authorList>
    </citation>
    <scope>NUCLEOTIDE SEQUENCE</scope>
    <source>
        <strain evidence="2">821</strain>
    </source>
</reference>
<comment type="caution">
    <text evidence="2">The sequence shown here is derived from an EMBL/GenBank/DDBJ whole genome shotgun (WGS) entry which is preliminary data.</text>
</comment>
<dbReference type="Gene3D" id="3.20.20.70">
    <property type="entry name" value="Aldolase class I"/>
    <property type="match status" value="1"/>
</dbReference>
<protein>
    <submittedName>
        <fullName evidence="2">NADH:flavin oxidoreductase/NADH oxidase</fullName>
    </submittedName>
</protein>
<dbReference type="EMBL" id="LNZH02000099">
    <property type="protein sequence ID" value="OCB91220.1"/>
    <property type="molecule type" value="Genomic_DNA"/>
</dbReference>
<dbReference type="InterPro" id="IPR045247">
    <property type="entry name" value="Oye-like"/>
</dbReference>
<organism evidence="2 3">
    <name type="scientific">Sanghuangporus baumii</name>
    <name type="common">Phellinus baumii</name>
    <dbReference type="NCBI Taxonomy" id="108892"/>
    <lineage>
        <taxon>Eukaryota</taxon>
        <taxon>Fungi</taxon>
        <taxon>Dikarya</taxon>
        <taxon>Basidiomycota</taxon>
        <taxon>Agaricomycotina</taxon>
        <taxon>Agaricomycetes</taxon>
        <taxon>Hymenochaetales</taxon>
        <taxon>Hymenochaetaceae</taxon>
        <taxon>Sanghuangporus</taxon>
    </lineage>
</organism>
<dbReference type="OrthoDB" id="276546at2759"/>
<dbReference type="PANTHER" id="PTHR22893">
    <property type="entry name" value="NADH OXIDOREDUCTASE-RELATED"/>
    <property type="match status" value="1"/>
</dbReference>
<keyword evidence="3" id="KW-1185">Reference proteome</keyword>
<evidence type="ECO:0000259" key="1">
    <source>
        <dbReference type="Pfam" id="PF00724"/>
    </source>
</evidence>